<feature type="compositionally biased region" description="Polar residues" evidence="1">
    <location>
        <begin position="25"/>
        <end position="39"/>
    </location>
</feature>
<organism evidence="3">
    <name type="scientific">Caenorhabditis remanei</name>
    <name type="common">Caenorhabditis vulgaris</name>
    <dbReference type="NCBI Taxonomy" id="31234"/>
    <lineage>
        <taxon>Eukaryota</taxon>
        <taxon>Metazoa</taxon>
        <taxon>Ecdysozoa</taxon>
        <taxon>Nematoda</taxon>
        <taxon>Chromadorea</taxon>
        <taxon>Rhabditida</taxon>
        <taxon>Rhabditina</taxon>
        <taxon>Rhabditomorpha</taxon>
        <taxon>Rhabditoidea</taxon>
        <taxon>Rhabditidae</taxon>
        <taxon>Peloderinae</taxon>
        <taxon>Caenorhabditis</taxon>
    </lineage>
</organism>
<dbReference type="InParanoid" id="E3N8K4"/>
<dbReference type="HOGENOM" id="CLU_1556702_0_0_1"/>
<sequence>MRLEAALEKLEKRVEEKKSGLCSEVPTQRKSNNPTAYQCNQSSNQITQVVIIPEKVLKRRSDNAEGLMQIDKDGMDGKIKRTTPSSTPRIDISPTKEKWQSSPIRELGEYVYEGIPEKSKELLLASHFLTGCNKKINSRLRQLQNIPKSVSTMKAEADKVKKTMLEGTGSTR</sequence>
<keyword evidence="3" id="KW-1185">Reference proteome</keyword>
<dbReference type="AlphaFoldDB" id="E3N8K4"/>
<evidence type="ECO:0000313" key="2">
    <source>
        <dbReference type="EMBL" id="EFO89512.1"/>
    </source>
</evidence>
<reference evidence="2" key="1">
    <citation type="submission" date="2007-07" db="EMBL/GenBank/DDBJ databases">
        <title>PCAP assembly of the Caenorhabditis remanei genome.</title>
        <authorList>
            <consortium name="The Caenorhabditis remanei Sequencing Consortium"/>
            <person name="Wilson R.K."/>
        </authorList>
    </citation>
    <scope>NUCLEOTIDE SEQUENCE [LARGE SCALE GENOMIC DNA]</scope>
    <source>
        <strain evidence="2">PB4641</strain>
    </source>
</reference>
<feature type="compositionally biased region" description="Basic and acidic residues" evidence="1">
    <location>
        <begin position="70"/>
        <end position="79"/>
    </location>
</feature>
<dbReference type="Proteomes" id="UP000008281">
    <property type="component" value="Unassembled WGS sequence"/>
</dbReference>
<feature type="region of interest" description="Disordered" evidence="1">
    <location>
        <begin position="16"/>
        <end position="39"/>
    </location>
</feature>
<accession>E3N8K4</accession>
<evidence type="ECO:0000256" key="1">
    <source>
        <dbReference type="SAM" id="MobiDB-lite"/>
    </source>
</evidence>
<name>E3N8K4_CAERE</name>
<dbReference type="EMBL" id="DS268557">
    <property type="protein sequence ID" value="EFO89512.1"/>
    <property type="molecule type" value="Genomic_DNA"/>
</dbReference>
<evidence type="ECO:0000313" key="3">
    <source>
        <dbReference type="Proteomes" id="UP000008281"/>
    </source>
</evidence>
<proteinExistence type="predicted"/>
<gene>
    <name evidence="2" type="ORF">CRE_18163</name>
</gene>
<feature type="region of interest" description="Disordered" evidence="1">
    <location>
        <begin position="67"/>
        <end position="98"/>
    </location>
</feature>
<protein>
    <submittedName>
        <fullName evidence="2">Uncharacterized protein</fullName>
    </submittedName>
</protein>